<dbReference type="Pfam" id="PF10432">
    <property type="entry name" value="bact-PGI_C"/>
    <property type="match status" value="1"/>
</dbReference>
<dbReference type="InterPro" id="IPR046348">
    <property type="entry name" value="SIS_dom_sf"/>
</dbReference>
<name>A0A1G1VSK7_9BACT</name>
<organism evidence="4 5">
    <name type="scientific">Candidatus Chisholmbacteria bacterium RIFCSPHIGHO2_01_FULL_52_32</name>
    <dbReference type="NCBI Taxonomy" id="1797591"/>
    <lineage>
        <taxon>Bacteria</taxon>
        <taxon>Candidatus Chisholmiibacteriota</taxon>
    </lineage>
</organism>
<comment type="caution">
    <text evidence="4">The sequence shown here is derived from an EMBL/GenBank/DDBJ whole genome shotgun (WGS) entry which is preliminary data.</text>
</comment>
<gene>
    <name evidence="4" type="ORF">A2786_02655</name>
</gene>
<dbReference type="InterPro" id="IPR019490">
    <property type="entry name" value="Glu6P/Mann6P_isomerase_C"/>
</dbReference>
<dbReference type="SUPFAM" id="SSF53697">
    <property type="entry name" value="SIS domain"/>
    <property type="match status" value="1"/>
</dbReference>
<evidence type="ECO:0000313" key="5">
    <source>
        <dbReference type="Proteomes" id="UP000179233"/>
    </source>
</evidence>
<dbReference type="EMBL" id="MHCJ01000003">
    <property type="protein sequence ID" value="OGY18379.1"/>
    <property type="molecule type" value="Genomic_DNA"/>
</dbReference>
<evidence type="ECO:0000256" key="1">
    <source>
        <dbReference type="ARBA" id="ARBA00010523"/>
    </source>
</evidence>
<dbReference type="AlphaFoldDB" id="A0A1G1VSK7"/>
<sequence>MDKLDSIEEIRKIDVQNVLGSIEALAKQCLHAWDEASAVTIPPAYSEIDNIVMTGMGGTGLGARVIQSVYGNEIRYPFTRINGYDIPAFVNEKSLVICASYSGTTEETLSNANQAIKARAKWIAIGTGGPLIDLAKRERVPYYQVLPTHNPSNQPRMAIGYNVVGVLALAAKIGVIQLSQAEIETAAKAMTEVWVKTNPTVAVPHNPAKKLAKQMLGRIIVYISAEHLVGSTHTINNQLNENAKAFSTDFQIPELNHHLLEGLKHPSTNPEHLFVIFAESSLYSEKIKLRFAITKEITMKNKIASIEISLHSETKLSQAFELIQFGAVTNLYLSILYDQNPAPIPWVDYFKEKLKN</sequence>
<accession>A0A1G1VSK7</accession>
<dbReference type="GO" id="GO:0004347">
    <property type="term" value="F:glucose-6-phosphate isomerase activity"/>
    <property type="evidence" value="ECO:0007669"/>
    <property type="project" value="InterPro"/>
</dbReference>
<protein>
    <recommendedName>
        <fullName evidence="3">SIS domain-containing protein</fullName>
    </recommendedName>
</protein>
<proteinExistence type="inferred from homology"/>
<dbReference type="GO" id="GO:1901135">
    <property type="term" value="P:carbohydrate derivative metabolic process"/>
    <property type="evidence" value="ECO:0007669"/>
    <property type="project" value="InterPro"/>
</dbReference>
<dbReference type="PROSITE" id="PS51464">
    <property type="entry name" value="SIS"/>
    <property type="match status" value="1"/>
</dbReference>
<dbReference type="InterPro" id="IPR001347">
    <property type="entry name" value="SIS_dom"/>
</dbReference>
<keyword evidence="2" id="KW-0413">Isomerase</keyword>
<evidence type="ECO:0000256" key="2">
    <source>
        <dbReference type="ARBA" id="ARBA00023235"/>
    </source>
</evidence>
<feature type="domain" description="SIS" evidence="3">
    <location>
        <begin position="41"/>
        <end position="179"/>
    </location>
</feature>
<dbReference type="GO" id="GO:0005975">
    <property type="term" value="P:carbohydrate metabolic process"/>
    <property type="evidence" value="ECO:0007669"/>
    <property type="project" value="InterPro"/>
</dbReference>
<dbReference type="Proteomes" id="UP000179233">
    <property type="component" value="Unassembled WGS sequence"/>
</dbReference>
<evidence type="ECO:0000313" key="4">
    <source>
        <dbReference type="EMBL" id="OGY18379.1"/>
    </source>
</evidence>
<reference evidence="4 5" key="1">
    <citation type="journal article" date="2016" name="Nat. Commun.">
        <title>Thousands of microbial genomes shed light on interconnected biogeochemical processes in an aquifer system.</title>
        <authorList>
            <person name="Anantharaman K."/>
            <person name="Brown C.T."/>
            <person name="Hug L.A."/>
            <person name="Sharon I."/>
            <person name="Castelle C.J."/>
            <person name="Probst A.J."/>
            <person name="Thomas B.C."/>
            <person name="Singh A."/>
            <person name="Wilkins M.J."/>
            <person name="Karaoz U."/>
            <person name="Brodie E.L."/>
            <person name="Williams K.H."/>
            <person name="Hubbard S.S."/>
            <person name="Banfield J.F."/>
        </authorList>
    </citation>
    <scope>NUCLEOTIDE SEQUENCE [LARGE SCALE GENOMIC DNA]</scope>
</reference>
<evidence type="ECO:0000259" key="3">
    <source>
        <dbReference type="PROSITE" id="PS51464"/>
    </source>
</evidence>
<dbReference type="Gene3D" id="3.40.50.10490">
    <property type="entry name" value="Glucose-6-phosphate isomerase like protein, domain 1"/>
    <property type="match status" value="2"/>
</dbReference>
<dbReference type="GO" id="GO:0097367">
    <property type="term" value="F:carbohydrate derivative binding"/>
    <property type="evidence" value="ECO:0007669"/>
    <property type="project" value="InterPro"/>
</dbReference>
<comment type="similarity">
    <text evidence="1">Belongs to the PGI/PMI family.</text>
</comment>
<dbReference type="GO" id="GO:0004476">
    <property type="term" value="F:mannose-6-phosphate isomerase activity"/>
    <property type="evidence" value="ECO:0007669"/>
    <property type="project" value="InterPro"/>
</dbReference>